<dbReference type="Pfam" id="PF00005">
    <property type="entry name" value="ABC_tran"/>
    <property type="match status" value="2"/>
</dbReference>
<dbReference type="Gene3D" id="3.40.50.300">
    <property type="entry name" value="P-loop containing nucleotide triphosphate hydrolases"/>
    <property type="match status" value="2"/>
</dbReference>
<dbReference type="FunFam" id="3.40.50.300:FF:000997">
    <property type="entry name" value="Multidrug resistance-associated protein 1"/>
    <property type="match status" value="1"/>
</dbReference>
<evidence type="ECO:0000256" key="12">
    <source>
        <dbReference type="SAM" id="MobiDB-lite"/>
    </source>
</evidence>
<evidence type="ECO:0000259" key="14">
    <source>
        <dbReference type="PROSITE" id="PS50893"/>
    </source>
</evidence>
<feature type="compositionally biased region" description="Acidic residues" evidence="12">
    <location>
        <begin position="37"/>
        <end position="49"/>
    </location>
</feature>
<evidence type="ECO:0000256" key="10">
    <source>
        <dbReference type="ARBA" id="ARBA00023136"/>
    </source>
</evidence>
<evidence type="ECO:0000313" key="17">
    <source>
        <dbReference type="Proteomes" id="UP001165160"/>
    </source>
</evidence>
<name>A0A9W7KVI8_9STRA</name>
<dbReference type="CDD" id="cd18603">
    <property type="entry name" value="ABC_6TM_MRP1_2_3_6_D2_like"/>
    <property type="match status" value="1"/>
</dbReference>
<evidence type="ECO:0000313" key="16">
    <source>
        <dbReference type="EMBL" id="GMI12860.1"/>
    </source>
</evidence>
<feature type="coiled-coil region" evidence="11">
    <location>
        <begin position="488"/>
        <end position="515"/>
    </location>
</feature>
<dbReference type="FunFam" id="3.40.50.300:FF:000610">
    <property type="entry name" value="Multidrug resistance-associated ABC transporter"/>
    <property type="match status" value="1"/>
</dbReference>
<evidence type="ECO:0000256" key="2">
    <source>
        <dbReference type="ARBA" id="ARBA00009726"/>
    </source>
</evidence>
<dbReference type="InterPro" id="IPR050173">
    <property type="entry name" value="ABC_transporter_C-like"/>
</dbReference>
<evidence type="ECO:0000256" key="3">
    <source>
        <dbReference type="ARBA" id="ARBA00022448"/>
    </source>
</evidence>
<organism evidence="16 17">
    <name type="scientific">Triparma verrucosa</name>
    <dbReference type="NCBI Taxonomy" id="1606542"/>
    <lineage>
        <taxon>Eukaryota</taxon>
        <taxon>Sar</taxon>
        <taxon>Stramenopiles</taxon>
        <taxon>Ochrophyta</taxon>
        <taxon>Bolidophyceae</taxon>
        <taxon>Parmales</taxon>
        <taxon>Triparmaceae</taxon>
        <taxon>Triparma</taxon>
    </lineage>
</organism>
<evidence type="ECO:0000256" key="6">
    <source>
        <dbReference type="ARBA" id="ARBA00022737"/>
    </source>
</evidence>
<dbReference type="Gene3D" id="1.20.1560.10">
    <property type="entry name" value="ABC transporter type 1, transmembrane domain"/>
    <property type="match status" value="2"/>
</dbReference>
<feature type="domain" description="ABC transporter" evidence="14">
    <location>
        <begin position="1135"/>
        <end position="1370"/>
    </location>
</feature>
<comment type="subcellular location">
    <subcellularLocation>
        <location evidence="1">Vacuole membrane</location>
        <topology evidence="1">Multi-pass membrane protein</topology>
    </subcellularLocation>
</comment>
<dbReference type="InterPro" id="IPR036640">
    <property type="entry name" value="ABC1_TM_sf"/>
</dbReference>
<dbReference type="CDD" id="cd03244">
    <property type="entry name" value="ABCC_MRP_domain2"/>
    <property type="match status" value="1"/>
</dbReference>
<feature type="domain" description="ABC transmembrane type-1" evidence="15">
    <location>
        <begin position="143"/>
        <end position="421"/>
    </location>
</feature>
<feature type="domain" description="ABC transmembrane type-1" evidence="15">
    <location>
        <begin position="812"/>
        <end position="1097"/>
    </location>
</feature>
<dbReference type="PROSITE" id="PS00211">
    <property type="entry name" value="ABC_TRANSPORTER_1"/>
    <property type="match status" value="2"/>
</dbReference>
<reference evidence="17" key="1">
    <citation type="journal article" date="2023" name="Commun. Biol.">
        <title>Genome analysis of Parmales, the sister group of diatoms, reveals the evolutionary specialization of diatoms from phago-mixotrophs to photoautotrophs.</title>
        <authorList>
            <person name="Ban H."/>
            <person name="Sato S."/>
            <person name="Yoshikawa S."/>
            <person name="Yamada K."/>
            <person name="Nakamura Y."/>
            <person name="Ichinomiya M."/>
            <person name="Sato N."/>
            <person name="Blanc-Mathieu R."/>
            <person name="Endo H."/>
            <person name="Kuwata A."/>
            <person name="Ogata H."/>
        </authorList>
    </citation>
    <scope>NUCLEOTIDE SEQUENCE [LARGE SCALE GENOMIC DNA]</scope>
    <source>
        <strain evidence="17">NIES 3699</strain>
    </source>
</reference>
<keyword evidence="9 13" id="KW-1133">Transmembrane helix</keyword>
<evidence type="ECO:0000256" key="7">
    <source>
        <dbReference type="ARBA" id="ARBA00022741"/>
    </source>
</evidence>
<feature type="transmembrane region" description="Helical" evidence="13">
    <location>
        <begin position="277"/>
        <end position="295"/>
    </location>
</feature>
<dbReference type="InterPro" id="IPR003593">
    <property type="entry name" value="AAA+_ATPase"/>
</dbReference>
<dbReference type="InterPro" id="IPR011527">
    <property type="entry name" value="ABC1_TM_dom"/>
</dbReference>
<accession>A0A9W7KVI8</accession>
<evidence type="ECO:0000256" key="11">
    <source>
        <dbReference type="SAM" id="Coils"/>
    </source>
</evidence>
<keyword evidence="7" id="KW-0547">Nucleotide-binding</keyword>
<dbReference type="CDD" id="cd18595">
    <property type="entry name" value="ABC_6TM_MRP1_2_3_6_D1_like"/>
    <property type="match status" value="1"/>
</dbReference>
<dbReference type="GO" id="GO:0016887">
    <property type="term" value="F:ATP hydrolysis activity"/>
    <property type="evidence" value="ECO:0007669"/>
    <property type="project" value="InterPro"/>
</dbReference>
<feature type="transmembrane region" description="Helical" evidence="13">
    <location>
        <begin position="854"/>
        <end position="875"/>
    </location>
</feature>
<dbReference type="Pfam" id="PF00664">
    <property type="entry name" value="ABC_membrane"/>
    <property type="match status" value="2"/>
</dbReference>
<keyword evidence="4" id="KW-0926">Vacuole</keyword>
<comment type="caution">
    <text evidence="16">The sequence shown here is derived from an EMBL/GenBank/DDBJ whole genome shotgun (WGS) entry which is preliminary data.</text>
</comment>
<evidence type="ECO:0000256" key="5">
    <source>
        <dbReference type="ARBA" id="ARBA00022692"/>
    </source>
</evidence>
<keyword evidence="3" id="KW-0813">Transport</keyword>
<feature type="transmembrane region" description="Helical" evidence="13">
    <location>
        <begin position="929"/>
        <end position="953"/>
    </location>
</feature>
<dbReference type="Proteomes" id="UP001165160">
    <property type="component" value="Unassembled WGS sequence"/>
</dbReference>
<dbReference type="GO" id="GO:0005524">
    <property type="term" value="F:ATP binding"/>
    <property type="evidence" value="ECO:0007669"/>
    <property type="project" value="UniProtKB-KW"/>
</dbReference>
<dbReference type="InterPro" id="IPR027417">
    <property type="entry name" value="P-loop_NTPase"/>
</dbReference>
<keyword evidence="8" id="KW-0067">ATP-binding</keyword>
<feature type="compositionally biased region" description="Low complexity" evidence="12">
    <location>
        <begin position="1"/>
        <end position="13"/>
    </location>
</feature>
<dbReference type="PROSITE" id="PS50893">
    <property type="entry name" value="ABC_TRANSPORTER_2"/>
    <property type="match status" value="2"/>
</dbReference>
<dbReference type="EMBL" id="BRXX01000454">
    <property type="protein sequence ID" value="GMI12860.1"/>
    <property type="molecule type" value="Genomic_DNA"/>
</dbReference>
<dbReference type="GO" id="GO:0005774">
    <property type="term" value="C:vacuolar membrane"/>
    <property type="evidence" value="ECO:0007669"/>
    <property type="project" value="UniProtKB-SubCell"/>
</dbReference>
<dbReference type="InterPro" id="IPR017871">
    <property type="entry name" value="ABC_transporter-like_CS"/>
</dbReference>
<dbReference type="SUPFAM" id="SSF52540">
    <property type="entry name" value="P-loop containing nucleoside triphosphate hydrolases"/>
    <property type="match status" value="2"/>
</dbReference>
<sequence length="1378" mass="152021">MFSSKKASKKYAALDSNGDGETELTGHVQGPSTFAIDSDDDDDDDDDEVVQAPSFTASTVNDIPIPISFHKKLYHTLTFSFLKPLLDLGNAKDQLQPADLPQIDPNNSSIEILRKYAEARPPTPSVPLSRILLTAFGGPFFRAGLLKLVHDLCAFIGPFVLKSLILYLKDPTAPLSTGFSLTLLVTLSQLTMSLCLRQYFSICYSTGLRLRSSVILEVYNKSLKLSAHERLKRSTGEITNLMSVDAQRLQDLTPYLHAIWYSFLQITLALYFLFQELGAACLAGVVVIIVMMPVTKKIGKVLNKMSKELMEVKDKRLKVNNEVLGGVKVIKQMAWESSFEGKIRTLRNEEIGQLKKYVVLQSASGTLWSTVPLLVAVSTFTAYVVSGNVLDVETALTSLALFEILRFPLFMLPNVINNLVEASVSVNRIKSFLEGQERGKTEGGEGKGIDVKGATFVWDGKRVDPTKQEEKEAGEEKEKVLSEEKWENLLLKSQLSDAEAQIQELKGLKKTAIDSKLSALLTLRRVYLHAPPGSLIAIVGPVGSGKSTLLNGILGECRSLTGSVHLRGSVSYVSQKAFIMNDTLRNNITFSKPFDEDKYNDAIQKCALTHDLTVLPSGDQTEIGEKGINLSGGQKARVALARAIYHDADVVLLDDPLSAVDAHVGKHIFRECIVKGLLKGGDKSVVLVTNALQFLNSDKVTKIVVLENGEVKEEGRYEELMNISGGTFSTMLNNYRDKSSESMGSRSNSTVDLVEAGKEAVGEKVEKAEKRNEEEMKKDGQLMTSELKERETGSVTKDVYLLWARALGGYPTAVMILLSYIGVEMLNVSARWFLSYWSEHSGSEDSEQGKFLMVYAAINAVIVMSMFVRQLFLYLKSLRAAKTLFNELLATIMRAPMSFFDTTPLGRILNRFSKDTYTLDQQMSATVRMYLGTLSSVIGTLIVISTVTPWFLITLPPILVFYLSQQRYFTKTYRELKRLDSVSRSPIYALFGETLEGVATIRAFKAQPILKKRIMRLLDENQTAFWLTFSAQCWLAVRLELAGTAIITFACLCTVLQHSSQAGNETFAGAAGLSISFALSVTQSLNWSVRMSSDLEAQMVSVERINQYVRDVEPEAPRDMPMDENLPRDFPKGEIVFENAKLRYRPGLPLVLKGLSLTIPAGSKVGVVGRTGAGKSTLMIALLRLVELAEGRINIDGVDCSKLGLHLLRSKLAIVPQDPVLFSGSIRSNLDPFESFPDSRLVEILARVGLMGGEGNERINGLDDQVEEDGSNFSVGQRQLIVIARALLSECSIVLMDEATAAIDVDTDEKIQQAMRTEFKNATCITVAHRINTIMDSTHILVMGDGMKLEFDSPAALLAKEGGVFRELVDAYESSHLA</sequence>
<evidence type="ECO:0000256" key="8">
    <source>
        <dbReference type="ARBA" id="ARBA00022840"/>
    </source>
</evidence>
<dbReference type="SMART" id="SM00382">
    <property type="entry name" value="AAA"/>
    <property type="match status" value="2"/>
</dbReference>
<comment type="similarity">
    <text evidence="2">Belongs to the ABC transporter superfamily. ABCC family. Conjugate transporter (TC 3.A.1.208) subfamily.</text>
</comment>
<evidence type="ECO:0000256" key="1">
    <source>
        <dbReference type="ARBA" id="ARBA00004128"/>
    </source>
</evidence>
<proteinExistence type="inferred from homology"/>
<evidence type="ECO:0000256" key="9">
    <source>
        <dbReference type="ARBA" id="ARBA00022989"/>
    </source>
</evidence>
<dbReference type="SUPFAM" id="SSF90123">
    <property type="entry name" value="ABC transporter transmembrane region"/>
    <property type="match status" value="2"/>
</dbReference>
<evidence type="ECO:0000256" key="13">
    <source>
        <dbReference type="SAM" id="Phobius"/>
    </source>
</evidence>
<gene>
    <name evidence="16" type="ORF">TrVE_jg13539</name>
</gene>
<keyword evidence="17" id="KW-1185">Reference proteome</keyword>
<keyword evidence="10 13" id="KW-0472">Membrane</keyword>
<dbReference type="CDD" id="cd03250">
    <property type="entry name" value="ABCC_MRP_domain1"/>
    <property type="match status" value="1"/>
</dbReference>
<dbReference type="InterPro" id="IPR003439">
    <property type="entry name" value="ABC_transporter-like_ATP-bd"/>
</dbReference>
<keyword evidence="5 13" id="KW-0812">Transmembrane</keyword>
<dbReference type="GO" id="GO:0140359">
    <property type="term" value="F:ABC-type transporter activity"/>
    <property type="evidence" value="ECO:0007669"/>
    <property type="project" value="InterPro"/>
</dbReference>
<evidence type="ECO:0000259" key="15">
    <source>
        <dbReference type="PROSITE" id="PS50929"/>
    </source>
</evidence>
<keyword evidence="11" id="KW-0175">Coiled coil</keyword>
<evidence type="ECO:0000256" key="4">
    <source>
        <dbReference type="ARBA" id="ARBA00022554"/>
    </source>
</evidence>
<dbReference type="GO" id="GO:0000323">
    <property type="term" value="C:lytic vacuole"/>
    <property type="evidence" value="ECO:0007669"/>
    <property type="project" value="UniProtKB-ARBA"/>
</dbReference>
<dbReference type="PANTHER" id="PTHR24223">
    <property type="entry name" value="ATP-BINDING CASSETTE SUB-FAMILY C"/>
    <property type="match status" value="1"/>
</dbReference>
<dbReference type="PROSITE" id="PS50929">
    <property type="entry name" value="ABC_TM1F"/>
    <property type="match status" value="2"/>
</dbReference>
<dbReference type="FunFam" id="1.20.1560.10:FF:000020">
    <property type="entry name" value="ABC metal ion transporter"/>
    <property type="match status" value="1"/>
</dbReference>
<dbReference type="PANTHER" id="PTHR24223:SF443">
    <property type="entry name" value="MULTIDRUG-RESISTANCE LIKE PROTEIN 1, ISOFORM I"/>
    <property type="match status" value="1"/>
</dbReference>
<keyword evidence="6" id="KW-0677">Repeat</keyword>
<protein>
    <submittedName>
        <fullName evidence="16">Uncharacterized protein</fullName>
    </submittedName>
</protein>
<feature type="domain" description="ABC transporter" evidence="14">
    <location>
        <begin position="508"/>
        <end position="733"/>
    </location>
</feature>
<dbReference type="FunFam" id="1.20.1560.10:FF:000010">
    <property type="entry name" value="Multidrug resistance-associated ABC transporter"/>
    <property type="match status" value="1"/>
</dbReference>
<feature type="region of interest" description="Disordered" evidence="12">
    <location>
        <begin position="1"/>
        <end position="49"/>
    </location>
</feature>